<dbReference type="Proteomes" id="UP000282674">
    <property type="component" value="Unassembled WGS sequence"/>
</dbReference>
<dbReference type="EMBL" id="RFFG01000030">
    <property type="protein sequence ID" value="RMI42797.1"/>
    <property type="molecule type" value="Genomic_DNA"/>
</dbReference>
<reference evidence="2 3" key="1">
    <citation type="submission" date="2018-10" db="EMBL/GenBank/DDBJ databases">
        <title>Isolation from soil.</title>
        <authorList>
            <person name="Hu J."/>
        </authorList>
    </citation>
    <scope>NUCLEOTIDE SEQUENCE [LARGE SCALE GENOMIC DNA]</scope>
    <source>
        <strain evidence="2 3">NEAU-Ht49</strain>
    </source>
</reference>
<dbReference type="AlphaFoldDB" id="A0A3M2LZR3"/>
<sequence>MKITVALCGAVAVGGALLPQAAEASSTSNLVLAVQHDGQGRPFVSLPANWGIGHCTQLSGSTVTWEGTDYYQDTPKGAHLPHARLHWVGSTKTNNDGDQWFQSASFLDGNGKYLFGASFNSDKMYGAWVYLTDQIRNNGLDYDPTSVGNATQVEIAASC</sequence>
<keyword evidence="3" id="KW-1185">Reference proteome</keyword>
<accession>A0A3M2LZR3</accession>
<protein>
    <submittedName>
        <fullName evidence="2">Uncharacterized protein</fullName>
    </submittedName>
</protein>
<evidence type="ECO:0000256" key="1">
    <source>
        <dbReference type="SAM" id="SignalP"/>
    </source>
</evidence>
<gene>
    <name evidence="2" type="ORF">EBO15_18295</name>
</gene>
<comment type="caution">
    <text evidence="2">The sequence shown here is derived from an EMBL/GenBank/DDBJ whole genome shotgun (WGS) entry which is preliminary data.</text>
</comment>
<feature type="chain" id="PRO_5017951092" evidence="1">
    <location>
        <begin position="25"/>
        <end position="159"/>
    </location>
</feature>
<evidence type="ECO:0000313" key="3">
    <source>
        <dbReference type="Proteomes" id="UP000282674"/>
    </source>
</evidence>
<evidence type="ECO:0000313" key="2">
    <source>
        <dbReference type="EMBL" id="RMI42797.1"/>
    </source>
</evidence>
<organism evidence="2 3">
    <name type="scientific">Actinomadura harenae</name>
    <dbReference type="NCBI Taxonomy" id="2483351"/>
    <lineage>
        <taxon>Bacteria</taxon>
        <taxon>Bacillati</taxon>
        <taxon>Actinomycetota</taxon>
        <taxon>Actinomycetes</taxon>
        <taxon>Streptosporangiales</taxon>
        <taxon>Thermomonosporaceae</taxon>
        <taxon>Actinomadura</taxon>
    </lineage>
</organism>
<keyword evidence="1" id="KW-0732">Signal</keyword>
<name>A0A3M2LZR3_9ACTN</name>
<proteinExistence type="predicted"/>
<feature type="signal peptide" evidence="1">
    <location>
        <begin position="1"/>
        <end position="24"/>
    </location>
</feature>